<evidence type="ECO:0000259" key="7">
    <source>
        <dbReference type="Pfam" id="PF15982"/>
    </source>
</evidence>
<organism evidence="10">
    <name type="scientific">Drosophila rhopaloa</name>
    <name type="common">Fruit fly</name>
    <dbReference type="NCBI Taxonomy" id="1041015"/>
    <lineage>
        <taxon>Eukaryota</taxon>
        <taxon>Metazoa</taxon>
        <taxon>Ecdysozoa</taxon>
        <taxon>Arthropoda</taxon>
        <taxon>Hexapoda</taxon>
        <taxon>Insecta</taxon>
        <taxon>Pterygota</taxon>
        <taxon>Neoptera</taxon>
        <taxon>Endopterygota</taxon>
        <taxon>Diptera</taxon>
        <taxon>Brachycera</taxon>
        <taxon>Muscomorpha</taxon>
        <taxon>Ephydroidea</taxon>
        <taxon>Drosophilidae</taxon>
        <taxon>Drosophila</taxon>
        <taxon>Sophophora</taxon>
    </lineage>
</organism>
<proteinExistence type="inferred from homology"/>
<dbReference type="Pfam" id="PF15982">
    <property type="entry name" value="TMEM135_C_rich"/>
    <property type="match status" value="1"/>
</dbReference>
<reference evidence="9" key="1">
    <citation type="journal article" date="2021" name="Elife">
        <title>Highly contiguous assemblies of 101 drosophilid genomes.</title>
        <authorList>
            <person name="Kim B.Y."/>
            <person name="Wang J.R."/>
            <person name="Miller D.E."/>
            <person name="Barmina O."/>
            <person name="Delaney E."/>
            <person name="Thompson A."/>
            <person name="Comeault A.A."/>
            <person name="Peede D."/>
            <person name="D'Agostino E.R."/>
            <person name="Pelaez J."/>
            <person name="Aguilar J.M."/>
            <person name="Haji D."/>
            <person name="Matsunaga T."/>
            <person name="Armstrong E.E."/>
            <person name="Zych M."/>
            <person name="Ogawa Y."/>
            <person name="Stamenkovic-Radak M."/>
            <person name="Jelic M."/>
            <person name="Veselinovic M.S."/>
            <person name="Tanaskovic M."/>
            <person name="Eric P."/>
            <person name="Gao J.J."/>
            <person name="Katoh T.K."/>
            <person name="Toda M.J."/>
            <person name="Watabe H."/>
            <person name="Watada M."/>
            <person name="Davis J.S."/>
            <person name="Moyle L.C."/>
            <person name="Manoli G."/>
            <person name="Bertolini E."/>
            <person name="Kostal V."/>
            <person name="Hawley R.S."/>
            <person name="Takahashi A."/>
            <person name="Jones C.D."/>
            <person name="Price D.K."/>
            <person name="Whiteman N."/>
            <person name="Kopp A."/>
            <person name="Matute D.R."/>
            <person name="Petrov D.A."/>
        </authorList>
    </citation>
    <scope>NUCLEOTIDE SEQUENCE [LARGE SCALE GENOMIC DNA]</scope>
</reference>
<feature type="transmembrane region" description="Helical" evidence="6">
    <location>
        <begin position="103"/>
        <end position="121"/>
    </location>
</feature>
<feature type="transmembrane region" description="Helical" evidence="6">
    <location>
        <begin position="75"/>
        <end position="96"/>
    </location>
</feature>
<evidence type="ECO:0000256" key="6">
    <source>
        <dbReference type="SAM" id="Phobius"/>
    </source>
</evidence>
<feature type="transmembrane region" description="Helical" evidence="6">
    <location>
        <begin position="238"/>
        <end position="256"/>
    </location>
</feature>
<keyword evidence="4 6" id="KW-1133">Transmembrane helix</keyword>
<evidence type="ECO:0000256" key="5">
    <source>
        <dbReference type="ARBA" id="ARBA00023136"/>
    </source>
</evidence>
<keyword evidence="9" id="KW-1185">Reference proteome</keyword>
<keyword evidence="5 6" id="KW-0472">Membrane</keyword>
<comment type="similarity">
    <text evidence="2">Belongs to the TMEM135 family.</text>
</comment>
<name>A0A6P4FIR8_DRORH</name>
<comment type="subcellular location">
    <subcellularLocation>
        <location evidence="1">Endomembrane system</location>
        <topology evidence="1">Multi-pass membrane protein</topology>
    </subcellularLocation>
</comment>
<feature type="transmembrane region" description="Helical" evidence="6">
    <location>
        <begin position="276"/>
        <end position="298"/>
    </location>
</feature>
<evidence type="ECO:0000313" key="10">
    <source>
        <dbReference type="RefSeq" id="XP_016990390.1"/>
    </source>
</evidence>
<dbReference type="PANTHER" id="PTHR12459">
    <property type="entry name" value="TRANSMEMBRANE PROTEIN 135-RELATED"/>
    <property type="match status" value="1"/>
</dbReference>
<keyword evidence="3 6" id="KW-0812">Transmembrane</keyword>
<reference evidence="8" key="3">
    <citation type="submission" date="2025-05" db="UniProtKB">
        <authorList>
            <consortium name="EnsemblMetazoa"/>
        </authorList>
    </citation>
    <scope>IDENTIFICATION</scope>
</reference>
<reference evidence="10" key="2">
    <citation type="submission" date="2025-04" db="UniProtKB">
        <authorList>
            <consortium name="RefSeq"/>
        </authorList>
    </citation>
    <scope>IDENTIFICATION</scope>
</reference>
<dbReference type="GO" id="GO:0012505">
    <property type="term" value="C:endomembrane system"/>
    <property type="evidence" value="ECO:0007669"/>
    <property type="project" value="UniProtKB-SubCell"/>
</dbReference>
<evidence type="ECO:0000256" key="3">
    <source>
        <dbReference type="ARBA" id="ARBA00022692"/>
    </source>
</evidence>
<protein>
    <submittedName>
        <fullName evidence="10">Uncharacterized protein LOC108052508</fullName>
    </submittedName>
</protein>
<evidence type="ECO:0000256" key="2">
    <source>
        <dbReference type="ARBA" id="ARBA00008924"/>
    </source>
</evidence>
<evidence type="ECO:0000313" key="9">
    <source>
        <dbReference type="Proteomes" id="UP001652680"/>
    </source>
</evidence>
<evidence type="ECO:0000256" key="1">
    <source>
        <dbReference type="ARBA" id="ARBA00004127"/>
    </source>
</evidence>
<dbReference type="InterPro" id="IPR031926">
    <property type="entry name" value="TMEM135_N"/>
</dbReference>
<evidence type="ECO:0000256" key="4">
    <source>
        <dbReference type="ARBA" id="ARBA00022989"/>
    </source>
</evidence>
<gene>
    <name evidence="10" type="primary">LOC108052508</name>
    <name evidence="8" type="synonym">108052508</name>
</gene>
<dbReference type="GeneID" id="108052508"/>
<dbReference type="OrthoDB" id="291792at2759"/>
<feature type="transmembrane region" description="Helical" evidence="6">
    <location>
        <begin position="156"/>
        <end position="173"/>
    </location>
</feature>
<dbReference type="PANTHER" id="PTHR12459:SF15">
    <property type="entry name" value="TRANSMEMBRANE PROTEIN 135"/>
    <property type="match status" value="1"/>
</dbReference>
<accession>A0A6P4FIR8</accession>
<dbReference type="EnsemblMetazoa" id="XM_017134901.2">
    <property type="protein sequence ID" value="XP_016990390.1"/>
    <property type="gene ID" value="LOC108052508"/>
</dbReference>
<evidence type="ECO:0000313" key="8">
    <source>
        <dbReference type="EnsemblMetazoa" id="XP_016990390.1"/>
    </source>
</evidence>
<dbReference type="Proteomes" id="UP001652680">
    <property type="component" value="Unassembled WGS sequence"/>
</dbReference>
<feature type="domain" description="Transmembrane protein 135 N-terminal" evidence="7">
    <location>
        <begin position="28"/>
        <end position="122"/>
    </location>
</feature>
<dbReference type="AlphaFoldDB" id="A0A6P4FIR8"/>
<sequence length="388" mass="44241">MAVAPSKLLEPPLNRVHCAILHSRPGQSCTQALLWNLYRNHVSSAKYYSPMLLLPLLMNLRRLSKTMVYSVVKNYAQSVSFAACINAITFLLMCVGRRLNGRFVLICMPYLPCWIASHLSWLMPPQVLHFFVTGITSAAIESFLRYFDVGMVHSRFAQTLIFMSLSVVVMYYQQIRKYSGFWFIRPASLPEDYKKSTISGLMMQGLKELKSYLGIGLALDLLNPVMKRNIKLLRPKMTSFLVGYIGLFKLVQLLLLNNLELKQANGLASFISGATFALLPNRLTFMCFAVVTTSQVIWQQVCNLKSKRDPVLAALQRIPWARMLIPCNLAYLVHIFFYHQHHLNEIARSFIDSTCDKNGQRLLDLMKLPNVNAILETVNKTPTKSFLF</sequence>
<dbReference type="RefSeq" id="XP_016990390.1">
    <property type="nucleotide sequence ID" value="XM_017134901.1"/>
</dbReference>
<dbReference type="InterPro" id="IPR026749">
    <property type="entry name" value="Tmem135"/>
</dbReference>